<proteinExistence type="predicted"/>
<evidence type="ECO:0000313" key="1">
    <source>
        <dbReference type="EMBL" id="ALN78570.1"/>
    </source>
</evidence>
<protein>
    <submittedName>
        <fullName evidence="1">Uncharacterized protein</fullName>
    </submittedName>
</protein>
<dbReference type="KEGG" id="lab:LA76x_0409"/>
<dbReference type="Proteomes" id="UP000060787">
    <property type="component" value="Chromosome"/>
</dbReference>
<dbReference type="EMBL" id="CP011129">
    <property type="protein sequence ID" value="ALN78570.1"/>
    <property type="molecule type" value="Genomic_DNA"/>
</dbReference>
<dbReference type="PATRIC" id="fig|84531.8.peg.421"/>
<accession>A0A0S2F4U5</accession>
<organism evidence="1 2">
    <name type="scientific">Lysobacter antibioticus</name>
    <dbReference type="NCBI Taxonomy" id="84531"/>
    <lineage>
        <taxon>Bacteria</taxon>
        <taxon>Pseudomonadati</taxon>
        <taxon>Pseudomonadota</taxon>
        <taxon>Gammaproteobacteria</taxon>
        <taxon>Lysobacterales</taxon>
        <taxon>Lysobacteraceae</taxon>
        <taxon>Lysobacter</taxon>
    </lineage>
</organism>
<gene>
    <name evidence="1" type="ORF">LA76x_0409</name>
</gene>
<sequence>MLSYKWLSRRNPERTAPEVFDEFGLVWLKNEVFRKPSQIQ</sequence>
<evidence type="ECO:0000313" key="2">
    <source>
        <dbReference type="Proteomes" id="UP000060787"/>
    </source>
</evidence>
<dbReference type="AlphaFoldDB" id="A0A0S2F4U5"/>
<keyword evidence="2" id="KW-1185">Reference proteome</keyword>
<reference evidence="1 2" key="1">
    <citation type="journal article" date="2015" name="BMC Genomics">
        <title>Comparative genomics and metabolic profiling of the genus Lysobacter.</title>
        <authorList>
            <person name="de Bruijn I."/>
            <person name="Cheng X."/>
            <person name="de Jager V."/>
            <person name="Exposito R.G."/>
            <person name="Watrous J."/>
            <person name="Patel N."/>
            <person name="Postma J."/>
            <person name="Dorrestein P.C."/>
            <person name="Kobayashi D."/>
            <person name="Raaijmakers J.M."/>
        </authorList>
    </citation>
    <scope>NUCLEOTIDE SEQUENCE [LARGE SCALE GENOMIC DNA]</scope>
    <source>
        <strain evidence="1 2">76</strain>
    </source>
</reference>
<name>A0A0S2F4U5_LYSAN</name>